<dbReference type="GO" id="GO:0004605">
    <property type="term" value="F:phosphatidate cytidylyltransferase activity"/>
    <property type="evidence" value="ECO:0007669"/>
    <property type="project" value="UniProtKB-EC"/>
</dbReference>
<comment type="catalytic activity">
    <reaction evidence="1 18">
        <text>a 1,2-diacyl-sn-glycero-3-phosphate + CTP + H(+) = a CDP-1,2-diacyl-sn-glycerol + diphosphate</text>
        <dbReference type="Rhea" id="RHEA:16229"/>
        <dbReference type="ChEBI" id="CHEBI:15378"/>
        <dbReference type="ChEBI" id="CHEBI:33019"/>
        <dbReference type="ChEBI" id="CHEBI:37563"/>
        <dbReference type="ChEBI" id="CHEBI:58332"/>
        <dbReference type="ChEBI" id="CHEBI:58608"/>
        <dbReference type="EC" id="2.7.7.41"/>
    </reaction>
</comment>
<dbReference type="InterPro" id="IPR000374">
    <property type="entry name" value="PC_trans"/>
</dbReference>
<dbReference type="PROSITE" id="PS01315">
    <property type="entry name" value="CDS"/>
    <property type="match status" value="1"/>
</dbReference>
<evidence type="ECO:0000256" key="2">
    <source>
        <dbReference type="ARBA" id="ARBA00004651"/>
    </source>
</evidence>
<evidence type="ECO:0000256" key="8">
    <source>
        <dbReference type="ARBA" id="ARBA00022475"/>
    </source>
</evidence>
<comment type="pathway">
    <text evidence="4">Lipid metabolism.</text>
</comment>
<dbReference type="RefSeq" id="WP_031503990.1">
    <property type="nucleotide sequence ID" value="NC_022795.1"/>
</dbReference>
<dbReference type="AlphaFoldDB" id="A0A0X1KQ62"/>
<name>A0A0X1KQ62_9THEM</name>
<evidence type="ECO:0000256" key="16">
    <source>
        <dbReference type="ARBA" id="ARBA00023209"/>
    </source>
</evidence>
<evidence type="ECO:0000313" key="21">
    <source>
        <dbReference type="Proteomes" id="UP000077469"/>
    </source>
</evidence>
<evidence type="ECO:0000256" key="7">
    <source>
        <dbReference type="ARBA" id="ARBA00019373"/>
    </source>
</evidence>
<dbReference type="PaxDb" id="1123384-AJ81_03120"/>
<dbReference type="GO" id="GO:0016024">
    <property type="term" value="P:CDP-diacylglycerol biosynthetic process"/>
    <property type="evidence" value="ECO:0007669"/>
    <property type="project" value="UniProtKB-UniPathway"/>
</dbReference>
<evidence type="ECO:0000256" key="17">
    <source>
        <dbReference type="ARBA" id="ARBA00023264"/>
    </source>
</evidence>
<dbReference type="GO" id="GO:0005886">
    <property type="term" value="C:plasma membrane"/>
    <property type="evidence" value="ECO:0007669"/>
    <property type="project" value="UniProtKB-SubCell"/>
</dbReference>
<keyword evidence="12 18" id="KW-0548">Nucleotidyltransferase</keyword>
<dbReference type="PATRIC" id="fig|1123384.7.peg.612"/>
<keyword evidence="13 19" id="KW-1133">Transmembrane helix</keyword>
<keyword evidence="11 18" id="KW-0812">Transmembrane</keyword>
<dbReference type="OrthoDB" id="9799199at2"/>
<dbReference type="PANTHER" id="PTHR46382:SF1">
    <property type="entry name" value="PHOSPHATIDATE CYTIDYLYLTRANSFERASE"/>
    <property type="match status" value="1"/>
</dbReference>
<comment type="subcellular location">
    <subcellularLocation>
        <location evidence="2">Cell membrane</location>
        <topology evidence="2">Multi-pass membrane protein</topology>
    </subcellularLocation>
</comment>
<evidence type="ECO:0000256" key="15">
    <source>
        <dbReference type="ARBA" id="ARBA00023136"/>
    </source>
</evidence>
<feature type="transmembrane region" description="Helical" evidence="19">
    <location>
        <begin position="204"/>
        <end position="225"/>
    </location>
</feature>
<evidence type="ECO:0000256" key="14">
    <source>
        <dbReference type="ARBA" id="ARBA00023098"/>
    </source>
</evidence>
<evidence type="ECO:0000256" key="6">
    <source>
        <dbReference type="ARBA" id="ARBA00012487"/>
    </source>
</evidence>
<keyword evidence="17" id="KW-1208">Phospholipid metabolism</keyword>
<feature type="transmembrane region" description="Helical" evidence="19">
    <location>
        <begin position="7"/>
        <end position="26"/>
    </location>
</feature>
<proteinExistence type="inferred from homology"/>
<evidence type="ECO:0000256" key="10">
    <source>
        <dbReference type="ARBA" id="ARBA00022679"/>
    </source>
</evidence>
<feature type="transmembrane region" description="Helical" evidence="19">
    <location>
        <begin position="56"/>
        <end position="74"/>
    </location>
</feature>
<dbReference type="KEGG" id="phy:AJ81_03120"/>
<keyword evidence="9" id="KW-0444">Lipid biosynthesis</keyword>
<dbReference type="EMBL" id="CP007141">
    <property type="protein sequence ID" value="AJC73371.1"/>
    <property type="molecule type" value="Genomic_DNA"/>
</dbReference>
<keyword evidence="8" id="KW-1003">Cell membrane</keyword>
<evidence type="ECO:0000256" key="11">
    <source>
        <dbReference type="ARBA" id="ARBA00022692"/>
    </source>
</evidence>
<feature type="transmembrane region" description="Helical" evidence="19">
    <location>
        <begin position="103"/>
        <end position="126"/>
    </location>
</feature>
<keyword evidence="10 18" id="KW-0808">Transferase</keyword>
<evidence type="ECO:0000256" key="5">
    <source>
        <dbReference type="ARBA" id="ARBA00010185"/>
    </source>
</evidence>
<evidence type="ECO:0000256" key="3">
    <source>
        <dbReference type="ARBA" id="ARBA00005119"/>
    </source>
</evidence>
<dbReference type="Pfam" id="PF01148">
    <property type="entry name" value="CTP_transf_1"/>
    <property type="match status" value="1"/>
</dbReference>
<feature type="transmembrane region" description="Helical" evidence="19">
    <location>
        <begin position="175"/>
        <end position="198"/>
    </location>
</feature>
<evidence type="ECO:0000256" key="12">
    <source>
        <dbReference type="ARBA" id="ARBA00022695"/>
    </source>
</evidence>
<evidence type="ECO:0000256" key="13">
    <source>
        <dbReference type="ARBA" id="ARBA00022989"/>
    </source>
</evidence>
<feature type="transmembrane region" description="Helical" evidence="19">
    <location>
        <begin position="80"/>
        <end position="96"/>
    </location>
</feature>
<comment type="pathway">
    <text evidence="3 18">Phospholipid metabolism; CDP-diacylglycerol biosynthesis; CDP-diacylglycerol from sn-glycerol 3-phosphate: step 3/3.</text>
</comment>
<accession>A0A0X1KQ62</accession>
<feature type="transmembrane region" description="Helical" evidence="19">
    <location>
        <begin position="132"/>
        <end position="154"/>
    </location>
</feature>
<organism evidence="20 21">
    <name type="scientific">Pseudothermotoga hypogea DSM 11164 = NBRC 106472</name>
    <dbReference type="NCBI Taxonomy" id="1123384"/>
    <lineage>
        <taxon>Bacteria</taxon>
        <taxon>Thermotogati</taxon>
        <taxon>Thermotogota</taxon>
        <taxon>Thermotogae</taxon>
        <taxon>Thermotogales</taxon>
        <taxon>Thermotogaceae</taxon>
        <taxon>Pseudothermotoga</taxon>
    </lineage>
</organism>
<evidence type="ECO:0000256" key="1">
    <source>
        <dbReference type="ARBA" id="ARBA00001698"/>
    </source>
</evidence>
<gene>
    <name evidence="20" type="ORF">AJ81_03120</name>
</gene>
<evidence type="ECO:0000313" key="20">
    <source>
        <dbReference type="EMBL" id="AJC73371.1"/>
    </source>
</evidence>
<keyword evidence="15 19" id="KW-0472">Membrane</keyword>
<comment type="similarity">
    <text evidence="5 18">Belongs to the CDS family.</text>
</comment>
<sequence length="271" mass="29520">MTVETKTRLVTALIVAPFVVLCFVNYKSLIGLVAAVVLLASYELLNLASQENDKDFVKYAVAICVGFVVVYGIMGAQNGLLLLSLAFVLTNVLAVLTQKNIEAVWPIVVATGISLVYVAGCLSFFFPIYLQFGAANALLNLTAVWLYDTGAYFVGMKWGRTKISKKFSPNKSLEGMIGGFLTALAFSFLYKIVFGFIFKAKVMPFTSLVIFSAVITILDTFGDLFESALKRYFKVKDSGSVLPGHGGMLDRIDGLLFVTPVTYFLLSIGVL</sequence>
<protein>
    <recommendedName>
        <fullName evidence="7 18">Phosphatidate cytidylyltransferase</fullName>
        <ecNumber evidence="6 18">2.7.7.41</ecNumber>
    </recommendedName>
</protein>
<dbReference type="STRING" id="1123384.AJ81_03120"/>
<keyword evidence="14" id="KW-0443">Lipid metabolism</keyword>
<evidence type="ECO:0000256" key="9">
    <source>
        <dbReference type="ARBA" id="ARBA00022516"/>
    </source>
</evidence>
<dbReference type="UniPathway" id="UPA00557">
    <property type="reaction ID" value="UER00614"/>
</dbReference>
<evidence type="ECO:0000256" key="18">
    <source>
        <dbReference type="RuleBase" id="RU003938"/>
    </source>
</evidence>
<keyword evidence="21" id="KW-1185">Reference proteome</keyword>
<dbReference type="EC" id="2.7.7.41" evidence="6 18"/>
<evidence type="ECO:0000256" key="4">
    <source>
        <dbReference type="ARBA" id="ARBA00005189"/>
    </source>
</evidence>
<dbReference type="Proteomes" id="UP000077469">
    <property type="component" value="Chromosome"/>
</dbReference>
<keyword evidence="16" id="KW-0594">Phospholipid biosynthesis</keyword>
<reference evidence="20 21" key="1">
    <citation type="submission" date="2014-01" db="EMBL/GenBank/DDBJ databases">
        <title>Genome sequencing of Thermotog hypogea.</title>
        <authorList>
            <person name="Zhang X."/>
            <person name="Alvare G."/>
            <person name="Fristensky B."/>
            <person name="Chen L."/>
            <person name="Suen T."/>
            <person name="Chen Q."/>
            <person name="Ma K."/>
        </authorList>
    </citation>
    <scope>NUCLEOTIDE SEQUENCE [LARGE SCALE GENOMIC DNA]</scope>
    <source>
        <strain evidence="20 21">DSM 11164</strain>
    </source>
</reference>
<dbReference type="PANTHER" id="PTHR46382">
    <property type="entry name" value="PHOSPHATIDATE CYTIDYLYLTRANSFERASE"/>
    <property type="match status" value="1"/>
</dbReference>
<evidence type="ECO:0000256" key="19">
    <source>
        <dbReference type="SAM" id="Phobius"/>
    </source>
</evidence>